<evidence type="ECO:0000256" key="3">
    <source>
        <dbReference type="ARBA" id="ARBA00022475"/>
    </source>
</evidence>
<dbReference type="InterPro" id="IPR003439">
    <property type="entry name" value="ABC_transporter-like_ATP-bd"/>
</dbReference>
<dbReference type="Pfam" id="PF00005">
    <property type="entry name" value="ABC_tran"/>
    <property type="match status" value="1"/>
</dbReference>
<keyword evidence="5" id="KW-0547">Nucleotide-binding</keyword>
<evidence type="ECO:0000256" key="4">
    <source>
        <dbReference type="ARBA" id="ARBA00022692"/>
    </source>
</evidence>
<dbReference type="FunFam" id="3.40.50.300:FF:000221">
    <property type="entry name" value="Multidrug ABC transporter ATP-binding protein"/>
    <property type="match status" value="1"/>
</dbReference>
<dbReference type="InterPro" id="IPR036640">
    <property type="entry name" value="ABC1_TM_sf"/>
</dbReference>
<dbReference type="PROSITE" id="PS50893">
    <property type="entry name" value="ABC_TRANSPORTER_2"/>
    <property type="match status" value="1"/>
</dbReference>
<dbReference type="RefSeq" id="WP_070980240.1">
    <property type="nucleotide sequence ID" value="NZ_CP043420.1"/>
</dbReference>
<dbReference type="OrthoDB" id="9806127at2"/>
<dbReference type="PANTHER" id="PTHR43394:SF1">
    <property type="entry name" value="ATP-BINDING CASSETTE SUB-FAMILY B MEMBER 10, MITOCHONDRIAL"/>
    <property type="match status" value="1"/>
</dbReference>
<dbReference type="GO" id="GO:0016887">
    <property type="term" value="F:ATP hydrolysis activity"/>
    <property type="evidence" value="ECO:0007669"/>
    <property type="project" value="InterPro"/>
</dbReference>
<dbReference type="GO" id="GO:0015421">
    <property type="term" value="F:ABC-type oligopeptide transporter activity"/>
    <property type="evidence" value="ECO:0007669"/>
    <property type="project" value="TreeGrafter"/>
</dbReference>
<proteinExistence type="predicted"/>
<dbReference type="InterPro" id="IPR017871">
    <property type="entry name" value="ABC_transporter-like_CS"/>
</dbReference>
<keyword evidence="8" id="KW-0472">Membrane</keyword>
<keyword evidence="6 9" id="KW-0067">ATP-binding</keyword>
<dbReference type="SUPFAM" id="SSF90123">
    <property type="entry name" value="ABC transporter transmembrane region"/>
    <property type="match status" value="1"/>
</dbReference>
<reference evidence="9 10" key="1">
    <citation type="submission" date="2019-08" db="EMBL/GenBank/DDBJ databases">
        <title>Complete genome sequence of Kushneria sp. YCWA18, a halophilic phosphate-solubilizing bacterium isolated from Daqiao saltern in China.</title>
        <authorList>
            <person name="Du G.-X."/>
            <person name="Qu L.-Y."/>
        </authorList>
    </citation>
    <scope>NUCLEOTIDE SEQUENCE [LARGE SCALE GENOMIC DNA]</scope>
    <source>
        <strain evidence="9 10">YCWA18</strain>
    </source>
</reference>
<dbReference type="InterPro" id="IPR039421">
    <property type="entry name" value="Type_1_exporter"/>
</dbReference>
<evidence type="ECO:0000256" key="7">
    <source>
        <dbReference type="ARBA" id="ARBA00022989"/>
    </source>
</evidence>
<keyword evidence="4" id="KW-0812">Transmembrane</keyword>
<dbReference type="Pfam" id="PF00664">
    <property type="entry name" value="ABC_membrane"/>
    <property type="match status" value="1"/>
</dbReference>
<evidence type="ECO:0000313" key="9">
    <source>
        <dbReference type="EMBL" id="QEL12625.1"/>
    </source>
</evidence>
<evidence type="ECO:0000313" key="10">
    <source>
        <dbReference type="Proteomes" id="UP000322553"/>
    </source>
</evidence>
<dbReference type="PROSITE" id="PS00211">
    <property type="entry name" value="ABC_TRANSPORTER_1"/>
    <property type="match status" value="1"/>
</dbReference>
<gene>
    <name evidence="9" type="ORF">FY550_16745</name>
</gene>
<dbReference type="AlphaFoldDB" id="A0A1S1NNK8"/>
<dbReference type="SUPFAM" id="SSF52540">
    <property type="entry name" value="P-loop containing nucleoside triphosphate hydrolases"/>
    <property type="match status" value="1"/>
</dbReference>
<dbReference type="PANTHER" id="PTHR43394">
    <property type="entry name" value="ATP-DEPENDENT PERMEASE MDL1, MITOCHONDRIAL"/>
    <property type="match status" value="1"/>
</dbReference>
<evidence type="ECO:0000256" key="6">
    <source>
        <dbReference type="ARBA" id="ARBA00022840"/>
    </source>
</evidence>
<keyword evidence="3" id="KW-1003">Cell membrane</keyword>
<dbReference type="InterPro" id="IPR027417">
    <property type="entry name" value="P-loop_NTPase"/>
</dbReference>
<dbReference type="InterPro" id="IPR011527">
    <property type="entry name" value="ABC1_TM_dom"/>
</dbReference>
<dbReference type="GO" id="GO:0005524">
    <property type="term" value="F:ATP binding"/>
    <property type="evidence" value="ECO:0007669"/>
    <property type="project" value="UniProtKB-KW"/>
</dbReference>
<organism evidence="9 10">
    <name type="scientific">Kushneria phosphatilytica</name>
    <dbReference type="NCBI Taxonomy" id="657387"/>
    <lineage>
        <taxon>Bacteria</taxon>
        <taxon>Pseudomonadati</taxon>
        <taxon>Pseudomonadota</taxon>
        <taxon>Gammaproteobacteria</taxon>
        <taxon>Oceanospirillales</taxon>
        <taxon>Halomonadaceae</taxon>
        <taxon>Kushneria</taxon>
    </lineage>
</organism>
<dbReference type="GO" id="GO:0005886">
    <property type="term" value="C:plasma membrane"/>
    <property type="evidence" value="ECO:0007669"/>
    <property type="project" value="UniProtKB-SubCell"/>
</dbReference>
<dbReference type="STRING" id="657387.BH688_12955"/>
<dbReference type="Gene3D" id="3.40.50.300">
    <property type="entry name" value="P-loop containing nucleotide triphosphate hydrolases"/>
    <property type="match status" value="1"/>
</dbReference>
<sequence length="581" mass="64166">MALARFLRAFFLQHRQAYFGAIGVLLIVGVLNMALPWWVGRIIDALRAGELDTHALLLRVALLGMVGLLLYGLRYLWRVRLFGTSYRLGIELRDRFYAKLTRLDPGFFQHHRSGDLLARASQDIDAIETAAGEGVLSSVDGALTLLLALGVMVVGIDAPLALLALVPFPFMAWGFYRVARRVQTHFGESLERFSQLNDRTQEAIGGLRMLRQNSLVEAEIHDFETRARAHTEANFRVQRMEACYDPVVLLALAAATLLTLTVGSWRYLTEVITLGQLTSFTLYLVTLIWPMFALGWCLNILQRGEAAARRLDEFLDEHEAIVDHGHRSHPATPTLRLDIASFTYPGAGSPALRDLHIELPAGHTLGIVGATGSGKSTLLRLLLRQYPLTDGTIYLGGNELSEYTLTALRESFAWVPQDPWLFAATLGENVALGRPDATPAEIRHALDQAAFTTDLAALPQGLETRIGERGITLSGGQRQRVALARALLSPAPILLLDDTLSAVDQGTERRLLDTLAEQQGRTCVIVSHRLSAVAGADYLLVLSDGRVVEQGNHAALLAHEGHYARLWRYQQSHRNQQESTS</sequence>
<protein>
    <submittedName>
        <fullName evidence="9">ATP-binding cassette domain-containing protein</fullName>
    </submittedName>
</protein>
<evidence type="ECO:0000256" key="2">
    <source>
        <dbReference type="ARBA" id="ARBA00022448"/>
    </source>
</evidence>
<name>A0A1S1NNK8_9GAMM</name>
<comment type="subcellular location">
    <subcellularLocation>
        <location evidence="1">Cell membrane</location>
        <topology evidence="1">Multi-pass membrane protein</topology>
    </subcellularLocation>
</comment>
<keyword evidence="10" id="KW-1185">Reference proteome</keyword>
<accession>A0A1S1NNK8</accession>
<dbReference type="CDD" id="cd18541">
    <property type="entry name" value="ABC_6TM_TmrB_like"/>
    <property type="match status" value="1"/>
</dbReference>
<dbReference type="EMBL" id="CP043420">
    <property type="protein sequence ID" value="QEL12625.1"/>
    <property type="molecule type" value="Genomic_DNA"/>
</dbReference>
<evidence type="ECO:0000256" key="1">
    <source>
        <dbReference type="ARBA" id="ARBA00004651"/>
    </source>
</evidence>
<keyword evidence="7" id="KW-1133">Transmembrane helix</keyword>
<evidence type="ECO:0000256" key="8">
    <source>
        <dbReference type="ARBA" id="ARBA00023136"/>
    </source>
</evidence>
<dbReference type="Gene3D" id="1.20.1560.10">
    <property type="entry name" value="ABC transporter type 1, transmembrane domain"/>
    <property type="match status" value="1"/>
</dbReference>
<dbReference type="SMART" id="SM00382">
    <property type="entry name" value="AAA"/>
    <property type="match status" value="1"/>
</dbReference>
<evidence type="ECO:0000256" key="5">
    <source>
        <dbReference type="ARBA" id="ARBA00022741"/>
    </source>
</evidence>
<dbReference type="KEGG" id="kuy:FY550_16745"/>
<dbReference type="InterPro" id="IPR003593">
    <property type="entry name" value="AAA+_ATPase"/>
</dbReference>
<dbReference type="PROSITE" id="PS50929">
    <property type="entry name" value="ABC_TM1F"/>
    <property type="match status" value="1"/>
</dbReference>
<keyword evidence="2" id="KW-0813">Transport</keyword>
<dbReference type="Proteomes" id="UP000322553">
    <property type="component" value="Chromosome"/>
</dbReference>